<dbReference type="AlphaFoldDB" id="A0A919N9C6"/>
<evidence type="ECO:0000313" key="2">
    <source>
        <dbReference type="Proteomes" id="UP000629619"/>
    </source>
</evidence>
<organism evidence="1 2">
    <name type="scientific">Actinoplanes siamensis</name>
    <dbReference type="NCBI Taxonomy" id="1223317"/>
    <lineage>
        <taxon>Bacteria</taxon>
        <taxon>Bacillati</taxon>
        <taxon>Actinomycetota</taxon>
        <taxon>Actinomycetes</taxon>
        <taxon>Micromonosporales</taxon>
        <taxon>Micromonosporaceae</taxon>
        <taxon>Actinoplanes</taxon>
    </lineage>
</organism>
<accession>A0A919N9C6</accession>
<dbReference type="Proteomes" id="UP000629619">
    <property type="component" value="Unassembled WGS sequence"/>
</dbReference>
<evidence type="ECO:0000313" key="1">
    <source>
        <dbReference type="EMBL" id="GIF06913.1"/>
    </source>
</evidence>
<keyword evidence="2" id="KW-1185">Reference proteome</keyword>
<dbReference type="InterPro" id="IPR030934">
    <property type="entry name" value="Intein_C"/>
</dbReference>
<protein>
    <recommendedName>
        <fullName evidence="3">Intein C-terminal splicing domain-containing protein</fullName>
    </recommendedName>
</protein>
<comment type="caution">
    <text evidence="1">The sequence shown here is derived from an EMBL/GenBank/DDBJ whole genome shotgun (WGS) entry which is preliminary data.</text>
</comment>
<sequence length="144" mass="15776">MGTDASIPFDKLSIGRNLAYNLTVNGIHTYYVLAGMTPVLVHNSCPVAARLTSSADAPKVYSQTVHMDKNGRFRIDVENQNPGKLGAKIHLQPMGWGASGKYYYHQDAGKWISEGGEELAPKIARQVPQSALNKAYQYLGITRP</sequence>
<evidence type="ECO:0008006" key="3">
    <source>
        <dbReference type="Google" id="ProtNLM"/>
    </source>
</evidence>
<dbReference type="RefSeq" id="WP_203682338.1">
    <property type="nucleotide sequence ID" value="NZ_BOMW01000043.1"/>
</dbReference>
<proteinExistence type="predicted"/>
<reference evidence="1" key="1">
    <citation type="submission" date="2021-01" db="EMBL/GenBank/DDBJ databases">
        <title>Whole genome shotgun sequence of Actinoplanes siamensis NBRC 109076.</title>
        <authorList>
            <person name="Komaki H."/>
            <person name="Tamura T."/>
        </authorList>
    </citation>
    <scope>NUCLEOTIDE SEQUENCE</scope>
    <source>
        <strain evidence="1">NBRC 109076</strain>
    </source>
</reference>
<dbReference type="NCBIfam" id="TIGR01443">
    <property type="entry name" value="intein_Cterm"/>
    <property type="match status" value="1"/>
</dbReference>
<name>A0A919N9C6_9ACTN</name>
<dbReference type="EMBL" id="BOMW01000043">
    <property type="protein sequence ID" value="GIF06913.1"/>
    <property type="molecule type" value="Genomic_DNA"/>
</dbReference>
<gene>
    <name evidence="1" type="ORF">Asi03nite_44510</name>
</gene>